<dbReference type="PROSITE" id="PS50045">
    <property type="entry name" value="SIGMA54_INTERACT_4"/>
    <property type="match status" value="1"/>
</dbReference>
<evidence type="ECO:0000256" key="4">
    <source>
        <dbReference type="ARBA" id="ARBA00023163"/>
    </source>
</evidence>
<dbReference type="InterPro" id="IPR003593">
    <property type="entry name" value="AAA+_ATPase"/>
</dbReference>
<dbReference type="Pfam" id="PF00158">
    <property type="entry name" value="Sigma54_activat"/>
    <property type="match status" value="1"/>
</dbReference>
<dbReference type="InterPro" id="IPR027417">
    <property type="entry name" value="P-loop_NTPase"/>
</dbReference>
<dbReference type="InterPro" id="IPR025943">
    <property type="entry name" value="Sigma_54_int_dom_ATP-bd_2"/>
</dbReference>
<dbReference type="Pfam" id="PF25601">
    <property type="entry name" value="AAA_lid_14"/>
    <property type="match status" value="1"/>
</dbReference>
<dbReference type="InterPro" id="IPR058031">
    <property type="entry name" value="AAA_lid_NorR"/>
</dbReference>
<dbReference type="RefSeq" id="WP_310655456.1">
    <property type="nucleotide sequence ID" value="NZ_JAPMLA010000002.1"/>
</dbReference>
<keyword evidence="4" id="KW-0804">Transcription</keyword>
<dbReference type="PANTHER" id="PTHR32071:SF120">
    <property type="entry name" value="TRANSCRIPTIONAL REGULATOR-RELATED"/>
    <property type="match status" value="1"/>
</dbReference>
<dbReference type="AlphaFoldDB" id="A0AAW8NTI5"/>
<dbReference type="InterPro" id="IPR002197">
    <property type="entry name" value="HTH_Fis"/>
</dbReference>
<evidence type="ECO:0000313" key="9">
    <source>
        <dbReference type="Proteomes" id="UP001271263"/>
    </source>
</evidence>
<dbReference type="InterPro" id="IPR045343">
    <property type="entry name" value="VpsR"/>
</dbReference>
<dbReference type="InterPro" id="IPR011006">
    <property type="entry name" value="CheY-like_superfamily"/>
</dbReference>
<evidence type="ECO:0000259" key="5">
    <source>
        <dbReference type="PROSITE" id="PS50045"/>
    </source>
</evidence>
<reference evidence="6" key="2">
    <citation type="submission" date="2022-11" db="EMBL/GenBank/DDBJ databases">
        <title>Prophages regulate Shewanella fidelis motility and biofilm formation: implications for gut colonization dynamics in Ciona robusta.</title>
        <authorList>
            <person name="Natarajan O."/>
            <person name="Gibboney S.L."/>
            <person name="Young M.N."/>
            <person name="Lim S.J."/>
            <person name="Pluta N."/>
            <person name="Atkinson C.G.F."/>
            <person name="Leigh B.A."/>
            <person name="Liberti A."/>
            <person name="Kees E."/>
            <person name="Breitbart M."/>
            <person name="Gralnick J."/>
            <person name="Dishaw L.J."/>
        </authorList>
    </citation>
    <scope>NUCLEOTIDE SEQUENCE</scope>
    <source>
        <strain evidence="6">3313</strain>
    </source>
</reference>
<keyword evidence="3" id="KW-0805">Transcription regulation</keyword>
<name>A0AAW8NTI5_9GAMM</name>
<dbReference type="InterPro" id="IPR002078">
    <property type="entry name" value="Sigma_54_int"/>
</dbReference>
<dbReference type="InterPro" id="IPR009057">
    <property type="entry name" value="Homeodomain-like_sf"/>
</dbReference>
<evidence type="ECO:0000256" key="2">
    <source>
        <dbReference type="ARBA" id="ARBA00022840"/>
    </source>
</evidence>
<evidence type="ECO:0000256" key="1">
    <source>
        <dbReference type="ARBA" id="ARBA00022741"/>
    </source>
</evidence>
<keyword evidence="1" id="KW-0547">Nucleotide-binding</keyword>
<dbReference type="PANTHER" id="PTHR32071">
    <property type="entry name" value="TRANSCRIPTIONAL REGULATORY PROTEIN"/>
    <property type="match status" value="1"/>
</dbReference>
<dbReference type="Pfam" id="PF20161">
    <property type="entry name" value="VpsR"/>
    <property type="match status" value="1"/>
</dbReference>
<gene>
    <name evidence="6" type="ORF">OS133_16360</name>
    <name evidence="7" type="ORF">OS134_04225</name>
</gene>
<dbReference type="SUPFAM" id="SSF46689">
    <property type="entry name" value="Homeodomain-like"/>
    <property type="match status" value="1"/>
</dbReference>
<evidence type="ECO:0000313" key="7">
    <source>
        <dbReference type="EMBL" id="MDW4823282.1"/>
    </source>
</evidence>
<protein>
    <submittedName>
        <fullName evidence="6">Sigma-54 dependent transcriptional regulator</fullName>
    </submittedName>
</protein>
<dbReference type="Proteomes" id="UP001271263">
    <property type="component" value="Unassembled WGS sequence"/>
</dbReference>
<dbReference type="SUPFAM" id="SSF52540">
    <property type="entry name" value="P-loop containing nucleoside triphosphate hydrolases"/>
    <property type="match status" value="1"/>
</dbReference>
<proteinExistence type="predicted"/>
<evidence type="ECO:0000313" key="8">
    <source>
        <dbReference type="Proteomes" id="UP001259340"/>
    </source>
</evidence>
<comment type="caution">
    <text evidence="6">The sequence shown here is derived from an EMBL/GenBank/DDBJ whole genome shotgun (WGS) entry which is preliminary data.</text>
</comment>
<dbReference type="EMBL" id="JAPMLD010000001">
    <property type="protein sequence ID" value="MDW4823282.1"/>
    <property type="molecule type" value="Genomic_DNA"/>
</dbReference>
<dbReference type="CDD" id="cd00009">
    <property type="entry name" value="AAA"/>
    <property type="match status" value="1"/>
</dbReference>
<evidence type="ECO:0000256" key="3">
    <source>
        <dbReference type="ARBA" id="ARBA00023015"/>
    </source>
</evidence>
<dbReference type="Proteomes" id="UP001259340">
    <property type="component" value="Unassembled WGS sequence"/>
</dbReference>
<accession>A0AAW8NTI5</accession>
<feature type="domain" description="Sigma-54 factor interaction" evidence="5">
    <location>
        <begin position="142"/>
        <end position="371"/>
    </location>
</feature>
<dbReference type="GO" id="GO:0005524">
    <property type="term" value="F:ATP binding"/>
    <property type="evidence" value="ECO:0007669"/>
    <property type="project" value="UniProtKB-KW"/>
</dbReference>
<keyword evidence="2" id="KW-0067">ATP-binding</keyword>
<dbReference type="SMART" id="SM00382">
    <property type="entry name" value="AAA"/>
    <property type="match status" value="1"/>
</dbReference>
<dbReference type="PROSITE" id="PS00676">
    <property type="entry name" value="SIGMA54_INTERACT_2"/>
    <property type="match status" value="1"/>
</dbReference>
<organism evidence="6 8">
    <name type="scientific">Shewanella fidelis</name>
    <dbReference type="NCBI Taxonomy" id="173509"/>
    <lineage>
        <taxon>Bacteria</taxon>
        <taxon>Pseudomonadati</taxon>
        <taxon>Pseudomonadota</taxon>
        <taxon>Gammaproteobacteria</taxon>
        <taxon>Alteromonadales</taxon>
        <taxon>Shewanellaceae</taxon>
        <taxon>Shewanella</taxon>
    </lineage>
</organism>
<evidence type="ECO:0000313" key="6">
    <source>
        <dbReference type="EMBL" id="MDR8525199.1"/>
    </source>
</evidence>
<sequence>MKRVSIIGQSYDDFLCDQLKRREIFAEYSAVDDMDGFNFDCDLLLLDLRNYHQIDWAQRIISRLHKHTLVLVLIDRKQLKVSSVQQLIGQYAWDYHTAPFEIDRLARLMGHALGVIRIRQQCVTGKHQNGCANSSLAQTTDPVMCSAAMQTLAKNIERAAPTDIPILVRGESGTGKELIARRIHTQSSRANGPFVAVNCGSLISGVVQSELFGHEKGAFTGAVNSHKGKISQADGGTLFLDEIGDLPLEQQVNLLRFLQEGTFDSVGGIRAQTSDVRVVAATHIDLESAIDRGEFRLDLFYRLNGITIELPPLRERKEDIIQLARYFCDKYAQEYRVGKCQLSKDACCAMLKHEWVGNVRELINRIRRAVLLCENGQIRTQDLELEEVIVQPYFAQGLKTIKDEVEKNALVTAIQKHNGKMDIVASDLQISRATLYRLIDKHEICAVE</sequence>
<dbReference type="EMBL" id="JAPMLE010000001">
    <property type="protein sequence ID" value="MDR8525199.1"/>
    <property type="molecule type" value="Genomic_DNA"/>
</dbReference>
<keyword evidence="9" id="KW-1185">Reference proteome</keyword>
<dbReference type="PROSITE" id="PS00675">
    <property type="entry name" value="SIGMA54_INTERACT_1"/>
    <property type="match status" value="1"/>
</dbReference>
<dbReference type="InterPro" id="IPR025662">
    <property type="entry name" value="Sigma_54_int_dom_ATP-bd_1"/>
</dbReference>
<dbReference type="SUPFAM" id="SSF52172">
    <property type="entry name" value="CheY-like"/>
    <property type="match status" value="1"/>
</dbReference>
<dbReference type="Gene3D" id="1.10.8.60">
    <property type="match status" value="1"/>
</dbReference>
<dbReference type="GO" id="GO:0043565">
    <property type="term" value="F:sequence-specific DNA binding"/>
    <property type="evidence" value="ECO:0007669"/>
    <property type="project" value="InterPro"/>
</dbReference>
<dbReference type="FunFam" id="3.40.50.300:FF:000006">
    <property type="entry name" value="DNA-binding transcriptional regulator NtrC"/>
    <property type="match status" value="1"/>
</dbReference>
<dbReference type="Gene3D" id="3.40.50.300">
    <property type="entry name" value="P-loop containing nucleotide triphosphate hydrolases"/>
    <property type="match status" value="1"/>
</dbReference>
<dbReference type="Gene3D" id="1.10.10.60">
    <property type="entry name" value="Homeodomain-like"/>
    <property type="match status" value="1"/>
</dbReference>
<dbReference type="GO" id="GO:0006355">
    <property type="term" value="P:regulation of DNA-templated transcription"/>
    <property type="evidence" value="ECO:0007669"/>
    <property type="project" value="InterPro"/>
</dbReference>
<reference evidence="7 9" key="1">
    <citation type="journal article" date="2022" name="bioRxiv">
        <title>Prophages regulate Shewanella fidelis 3313 motility and biofilm formation: implications for gut colonization dynamics in Ciona robusta.</title>
        <authorList>
            <person name="Natarajan O."/>
            <person name="Gibboney S.L."/>
            <person name="Young M.N."/>
            <person name="Lim S.J."/>
            <person name="Pluta N."/>
            <person name="Atkinson C.G."/>
            <person name="Leigh B.A."/>
            <person name="Liberti A."/>
            <person name="Kees E.D."/>
            <person name="Breitbart M."/>
            <person name="Gralnick J.A."/>
            <person name="Dishaw L.J."/>
        </authorList>
    </citation>
    <scope>NUCLEOTIDE SEQUENCE [LARGE SCALE GENOMIC DNA]</scope>
    <source>
        <strain evidence="7 9">JG4066</strain>
    </source>
</reference>
<dbReference type="Pfam" id="PF02954">
    <property type="entry name" value="HTH_8"/>
    <property type="match status" value="1"/>
</dbReference>